<dbReference type="EMBL" id="MIGX01000013">
    <property type="protein sequence ID" value="PPT92216.1"/>
    <property type="molecule type" value="Genomic_DNA"/>
</dbReference>
<reference evidence="2 3" key="1">
    <citation type="submission" date="2016-08" db="EMBL/GenBank/DDBJ databases">
        <title>Evolution of the type three secretion system and type three effector repertoires in Xanthomonas.</title>
        <authorList>
            <person name="Merda D."/>
            <person name="Briand M."/>
            <person name="Bosis E."/>
            <person name="Rousseau C."/>
            <person name="Portier P."/>
            <person name="Jacques M.-A."/>
            <person name="Fischer-Le Saux M."/>
        </authorList>
    </citation>
    <scope>NUCLEOTIDE SEQUENCE [LARGE SCALE GENOMIC DNA]</scope>
    <source>
        <strain evidence="2 3">CFBP 4691</strain>
    </source>
</reference>
<dbReference type="Gene3D" id="3.20.20.80">
    <property type="entry name" value="Glycosidases"/>
    <property type="match status" value="2"/>
</dbReference>
<evidence type="ECO:0000313" key="2">
    <source>
        <dbReference type="EMBL" id="PPT92216.1"/>
    </source>
</evidence>
<dbReference type="InterPro" id="IPR013797">
    <property type="entry name" value="Maltooligo_trehalose_synth_4"/>
</dbReference>
<dbReference type="FunFam" id="3.30.1590.10:FF:000002">
    <property type="entry name" value="Malto-oligosyltrehalose synthase"/>
    <property type="match status" value="1"/>
</dbReference>
<sequence>MSLTPLRATARLQLHAGFTLLDAAAQVPYYAGLGISHLYLSPIGTAVPGSTHGYDVTDPRQVNPELGGEPALLHLSERVRAHGMGLVLDIVPNHMAAHAANPWWWDVLKHGRRSRHAGWFDIDWRAPGRDGKLWLPVLDRPYAQALNEGALQLRVGEDGEAHLEHHDQRFPIRLEGAVAQDPPAARQAWAARLNEAVRLGDDALHRLLERQCYRLAWWRVGNDMLNYRRFFDITSLAALRVEQNDVFAAVHALPLRLVAEGHLDGVRVDHVDGLADPTAYVQRLRAQLDRAGRRRGIGAGGIALYIEKILAPQEVLRTDWPCDGSTGYDFMDQVAGVLHDPAGAAPLTALWRRQTGRSGDFGQEQRAARDEILQGSLQAEFVRTVQALSAAAHLDPATREFSPQMLAQGLAALLRQFEVYRTYAGADGLDETDAARLAHAAQRARAGAEPRICAAIDAIERWSRAGRGVGNAQVAVRRIVRRRIEQLSAPLNAKSVEDTAFYRHGVLLSRNEVGSDPGVFALAPATFHAANAARAQRHPRALLATATHDHKRGEDLRMRLAVLSAQAPWWAEQVARFQALSADLLPAGSLAPLPGEVLMLWQMLVAAWPLALAGDDADGLADYAERLGAWQLKAAREAKLRSYWTWPDEAYERDARALLEAVLLAPAGAPLREALAQAAAALAPAGALNSLVQTTLRLTVPGVPDLYQGSEGWDLSLVDPDNRRPVDYALRQAWLHDDTPAAALLRHWHSGQVKAWLSARLLQLRGAHPALFVHGSYRPLHAQGAHAGHVLGFLREHEGQTLAVVVPRLAAAARALDPAAPLCASLDWRNTVLTLPAAQYRHVLGGRSLAVSASTPLADLLADFPVAVLATFP</sequence>
<dbReference type="Gene3D" id="1.10.10.470">
    <property type="entry name" value="Maltooligosyl trehalose synthase, domain 4"/>
    <property type="match status" value="1"/>
</dbReference>
<protein>
    <submittedName>
        <fullName evidence="2">Malto-oligosyltrehalose synthase</fullName>
    </submittedName>
</protein>
<dbReference type="GO" id="GO:0005992">
    <property type="term" value="P:trehalose biosynthetic process"/>
    <property type="evidence" value="ECO:0007669"/>
    <property type="project" value="TreeGrafter"/>
</dbReference>
<comment type="caution">
    <text evidence="2">The sequence shown here is derived from an EMBL/GenBank/DDBJ whole genome shotgun (WGS) entry which is preliminary data.</text>
</comment>
<accession>A0A2S6ZJ57</accession>
<dbReference type="PANTHER" id="PTHR10357">
    <property type="entry name" value="ALPHA-AMYLASE FAMILY MEMBER"/>
    <property type="match status" value="1"/>
</dbReference>
<keyword evidence="3" id="KW-1185">Reference proteome</keyword>
<dbReference type="InterPro" id="IPR006047">
    <property type="entry name" value="GH13_cat_dom"/>
</dbReference>
<dbReference type="PANTHER" id="PTHR10357:SF216">
    <property type="entry name" value="MALTOOLIGOSYL TREHALOSE SYNTHASE-RELATED"/>
    <property type="match status" value="1"/>
</dbReference>
<dbReference type="Pfam" id="PF00128">
    <property type="entry name" value="Alpha-amylase"/>
    <property type="match status" value="1"/>
</dbReference>
<dbReference type="InterPro" id="IPR017853">
    <property type="entry name" value="GH"/>
</dbReference>
<dbReference type="GO" id="GO:0047470">
    <property type="term" value="F:(1,4)-alpha-D-glucan 1-alpha-D-glucosylmutase activity"/>
    <property type="evidence" value="ECO:0007669"/>
    <property type="project" value="TreeGrafter"/>
</dbReference>
<dbReference type="InterPro" id="IPR012767">
    <property type="entry name" value="Trehalose_TreY"/>
</dbReference>
<dbReference type="AlphaFoldDB" id="A0A2S6ZJ57"/>
<dbReference type="Proteomes" id="UP000239898">
    <property type="component" value="Unassembled WGS sequence"/>
</dbReference>
<dbReference type="CDD" id="cd11336">
    <property type="entry name" value="AmyAc_MTSase"/>
    <property type="match status" value="1"/>
</dbReference>
<dbReference type="Gene3D" id="3.30.1590.10">
    <property type="entry name" value="Maltooligosyl trehalose synthase, domain 2"/>
    <property type="match status" value="1"/>
</dbReference>
<dbReference type="SMART" id="SM00642">
    <property type="entry name" value="Aamy"/>
    <property type="match status" value="1"/>
</dbReference>
<name>A0A2S6ZJ57_9XANT</name>
<dbReference type="NCBIfam" id="TIGR02401">
    <property type="entry name" value="trehalose_TreY"/>
    <property type="match status" value="1"/>
</dbReference>
<evidence type="ECO:0000259" key="1">
    <source>
        <dbReference type="SMART" id="SM00642"/>
    </source>
</evidence>
<dbReference type="RefSeq" id="WP_128419403.1">
    <property type="nucleotide sequence ID" value="NZ_CP049017.1"/>
</dbReference>
<evidence type="ECO:0000313" key="3">
    <source>
        <dbReference type="Proteomes" id="UP000239898"/>
    </source>
</evidence>
<gene>
    <name evidence="2" type="primary">treY</name>
    <name evidence="2" type="ORF">XthCFBP4691_04890</name>
</gene>
<organism evidence="2 3">
    <name type="scientific">Xanthomonas theicola</name>
    <dbReference type="NCBI Taxonomy" id="56464"/>
    <lineage>
        <taxon>Bacteria</taxon>
        <taxon>Pseudomonadati</taxon>
        <taxon>Pseudomonadota</taxon>
        <taxon>Gammaproteobacteria</taxon>
        <taxon>Lysobacterales</taxon>
        <taxon>Lysobacteraceae</taxon>
        <taxon>Xanthomonas</taxon>
    </lineage>
</organism>
<proteinExistence type="predicted"/>
<dbReference type="SUPFAM" id="SSF51445">
    <property type="entry name" value="(Trans)glycosidases"/>
    <property type="match status" value="1"/>
</dbReference>
<feature type="domain" description="Glycosyl hydrolase family 13 catalytic" evidence="1">
    <location>
        <begin position="9"/>
        <end position="447"/>
    </location>
</feature>
<dbReference type="GO" id="GO:0030980">
    <property type="term" value="P:alpha-glucan catabolic process"/>
    <property type="evidence" value="ECO:0007669"/>
    <property type="project" value="TreeGrafter"/>
</dbReference>
<dbReference type="OrthoDB" id="9805159at2"/>